<dbReference type="EMBL" id="DS566057">
    <property type="status" value="NOT_ANNOTATED_CDS"/>
    <property type="molecule type" value="Genomic_DNA"/>
</dbReference>
<feature type="region of interest" description="Disordered" evidence="1">
    <location>
        <begin position="1"/>
        <end position="97"/>
    </location>
</feature>
<dbReference type="eggNOG" id="ENOG502SAP7">
    <property type="taxonomic scope" value="Eukaryota"/>
</dbReference>
<feature type="compositionally biased region" description="Gly residues" evidence="1">
    <location>
        <begin position="121"/>
        <end position="131"/>
    </location>
</feature>
<name>H3GVT7_PHYRM</name>
<dbReference type="EnsemblProtists" id="Phyra81516">
    <property type="protein sequence ID" value="Phyra81516"/>
    <property type="gene ID" value="Phyra81516"/>
</dbReference>
<feature type="region of interest" description="Disordered" evidence="1">
    <location>
        <begin position="117"/>
        <end position="152"/>
    </location>
</feature>
<dbReference type="Proteomes" id="UP000005238">
    <property type="component" value="Unassembled WGS sequence"/>
</dbReference>
<keyword evidence="3" id="KW-1185">Reference proteome</keyword>
<protein>
    <submittedName>
        <fullName evidence="2">Uncharacterized protein</fullName>
    </submittedName>
</protein>
<accession>H3GVT7</accession>
<sequence>MTQSSATKSARAAGGDTAEEGAGGDSISLVSQVTGHVRSREPPQFERAVVSRTRFHISLPASTPPSGAGKPSAASEVDQRGWSSPHGEPYRPLGRPELNLKFSPQLVYGVTPMMQNAHRVQGGGGVGGATGTGNSDKDKELREPSSCTTSGASITTLADQFVASLTSRKRPLDDRQIKLAHRLQANAGGFSPEKVCGIYRRKPDEDPIDATETTSV</sequence>
<evidence type="ECO:0000256" key="1">
    <source>
        <dbReference type="SAM" id="MobiDB-lite"/>
    </source>
</evidence>
<evidence type="ECO:0000313" key="3">
    <source>
        <dbReference type="Proteomes" id="UP000005238"/>
    </source>
</evidence>
<dbReference type="HOGENOM" id="CLU_1279892_0_0_1"/>
<dbReference type="VEuPathDB" id="FungiDB:KRP23_12822"/>
<organism evidence="2 3">
    <name type="scientific">Phytophthora ramorum</name>
    <name type="common">Sudden oak death agent</name>
    <dbReference type="NCBI Taxonomy" id="164328"/>
    <lineage>
        <taxon>Eukaryota</taxon>
        <taxon>Sar</taxon>
        <taxon>Stramenopiles</taxon>
        <taxon>Oomycota</taxon>
        <taxon>Peronosporomycetes</taxon>
        <taxon>Peronosporales</taxon>
        <taxon>Peronosporaceae</taxon>
        <taxon>Phytophthora</taxon>
    </lineage>
</organism>
<reference evidence="2" key="2">
    <citation type="submission" date="2015-06" db="UniProtKB">
        <authorList>
            <consortium name="EnsemblProtists"/>
        </authorList>
    </citation>
    <scope>IDENTIFICATION</scope>
    <source>
        <strain evidence="2">Pr102</strain>
    </source>
</reference>
<reference evidence="3" key="1">
    <citation type="journal article" date="2006" name="Science">
        <title>Phytophthora genome sequences uncover evolutionary origins and mechanisms of pathogenesis.</title>
        <authorList>
            <person name="Tyler B.M."/>
            <person name="Tripathy S."/>
            <person name="Zhang X."/>
            <person name="Dehal P."/>
            <person name="Jiang R.H."/>
            <person name="Aerts A."/>
            <person name="Arredondo F.D."/>
            <person name="Baxter L."/>
            <person name="Bensasson D."/>
            <person name="Beynon J.L."/>
            <person name="Chapman J."/>
            <person name="Damasceno C.M."/>
            <person name="Dorrance A.E."/>
            <person name="Dou D."/>
            <person name="Dickerman A.W."/>
            <person name="Dubchak I.L."/>
            <person name="Garbelotto M."/>
            <person name="Gijzen M."/>
            <person name="Gordon S.G."/>
            <person name="Govers F."/>
            <person name="Grunwald N.J."/>
            <person name="Huang W."/>
            <person name="Ivors K.L."/>
            <person name="Jones R.W."/>
            <person name="Kamoun S."/>
            <person name="Krampis K."/>
            <person name="Lamour K.H."/>
            <person name="Lee M.K."/>
            <person name="McDonald W.H."/>
            <person name="Medina M."/>
            <person name="Meijer H.J."/>
            <person name="Nordberg E.K."/>
            <person name="Maclean D.J."/>
            <person name="Ospina-Giraldo M.D."/>
            <person name="Morris P.F."/>
            <person name="Phuntumart V."/>
            <person name="Putnam N.H."/>
            <person name="Rash S."/>
            <person name="Rose J.K."/>
            <person name="Sakihama Y."/>
            <person name="Salamov A.A."/>
            <person name="Savidor A."/>
            <person name="Scheuring C.F."/>
            <person name="Smith B.M."/>
            <person name="Sobral B.W."/>
            <person name="Terry A."/>
            <person name="Torto-Alalibo T.A."/>
            <person name="Win J."/>
            <person name="Xu Z."/>
            <person name="Zhang H."/>
            <person name="Grigoriev I.V."/>
            <person name="Rokhsar D.S."/>
            <person name="Boore J.L."/>
        </authorList>
    </citation>
    <scope>NUCLEOTIDE SEQUENCE [LARGE SCALE GENOMIC DNA]</scope>
    <source>
        <strain evidence="3">Pr102</strain>
    </source>
</reference>
<evidence type="ECO:0000313" key="2">
    <source>
        <dbReference type="EnsemblProtists" id="Phyra81516"/>
    </source>
</evidence>
<proteinExistence type="predicted"/>
<dbReference type="InParanoid" id="H3GVT7"/>
<dbReference type="AlphaFoldDB" id="H3GVT7"/>
<dbReference type="VEuPathDB" id="FungiDB:KRP22_3825"/>